<feature type="region of interest" description="Disordered" evidence="3">
    <location>
        <begin position="353"/>
        <end position="491"/>
    </location>
</feature>
<dbReference type="SUPFAM" id="SSF48464">
    <property type="entry name" value="ENTH/VHS domain"/>
    <property type="match status" value="1"/>
</dbReference>
<dbReference type="GO" id="GO:0015031">
    <property type="term" value="P:protein transport"/>
    <property type="evidence" value="ECO:0007669"/>
    <property type="project" value="UniProtKB-KW"/>
</dbReference>
<dbReference type="CDD" id="cd14232">
    <property type="entry name" value="GAT_LSB5"/>
    <property type="match status" value="1"/>
</dbReference>
<dbReference type="GO" id="GO:0051666">
    <property type="term" value="P:actin cortical patch localization"/>
    <property type="evidence" value="ECO:0007669"/>
    <property type="project" value="TreeGrafter"/>
</dbReference>
<dbReference type="GO" id="GO:0007015">
    <property type="term" value="P:actin filament organization"/>
    <property type="evidence" value="ECO:0007669"/>
    <property type="project" value="InterPro"/>
</dbReference>
<keyword evidence="6" id="KW-1185">Reference proteome</keyword>
<evidence type="ECO:0000313" key="6">
    <source>
        <dbReference type="Proteomes" id="UP000054279"/>
    </source>
</evidence>
<reference evidence="5 6" key="1">
    <citation type="submission" date="2014-06" db="EMBL/GenBank/DDBJ databases">
        <title>Evolutionary Origins and Diversification of the Mycorrhizal Mutualists.</title>
        <authorList>
            <consortium name="DOE Joint Genome Institute"/>
            <consortium name="Mycorrhizal Genomics Consortium"/>
            <person name="Kohler A."/>
            <person name="Kuo A."/>
            <person name="Nagy L.G."/>
            <person name="Floudas D."/>
            <person name="Copeland A."/>
            <person name="Barry K.W."/>
            <person name="Cichocki N."/>
            <person name="Veneault-Fourrey C."/>
            <person name="LaButti K."/>
            <person name="Lindquist E.A."/>
            <person name="Lipzen A."/>
            <person name="Lundell T."/>
            <person name="Morin E."/>
            <person name="Murat C."/>
            <person name="Riley R."/>
            <person name="Ohm R."/>
            <person name="Sun H."/>
            <person name="Tunlid A."/>
            <person name="Henrissat B."/>
            <person name="Grigoriev I.V."/>
            <person name="Hibbett D.S."/>
            <person name="Martin F."/>
        </authorList>
    </citation>
    <scope>NUCLEOTIDE SEQUENCE [LARGE SCALE GENOMIC DNA]</scope>
    <source>
        <strain evidence="5 6">SS14</strain>
    </source>
</reference>
<sequence>MAAFLAKQAVSALSREKPHSSITDWVEILTSSRYEIEAYDGIPELVDSINIQGTEGTGEASRAIRKKLKHGNTNNQLRALVILKALVENCGPNFQNNFADDRLLEAIRGLASDHSTDPAVKKKVLIVLASWKRQFEGEPRMRQVATLYDQYKPVQRRSEDHGHHGPSPEDLERERERELQREREREEKEAAKREKEEAKKRAKKEKEEERERRLRDAKQPKTKRKPFNIAEEKPKILNSIVLASQASSNLVNALMLVNVEKEPVETNSRVQECLANAKTVRKQLVRYIQLVEDEELIGTLLETNERIIQALEMYDRYLIPDNETGVEGQLARTKLSESNASVASELNKLREKQRAAVVAHTQSQRGRDGPGGSSVYPDLQDLEFGGNAPGLPEPLRPQTADSDEDYGPRGSLSDFSDYDSSDEETHNRALKRRALSASPSGKGKGHQQYSSYNSDDDPRGGEPLIDDSDPFADPQEVPTPGISSSKQTSWL</sequence>
<keyword evidence="2" id="KW-0653">Protein transport</keyword>
<evidence type="ECO:0000256" key="1">
    <source>
        <dbReference type="ARBA" id="ARBA00022448"/>
    </source>
</evidence>
<dbReference type="InterPro" id="IPR044103">
    <property type="entry name" value="GAT_LSB5"/>
</dbReference>
<dbReference type="GO" id="GO:0007034">
    <property type="term" value="P:vacuolar transport"/>
    <property type="evidence" value="ECO:0007669"/>
    <property type="project" value="UniProtKB-ARBA"/>
</dbReference>
<dbReference type="PANTHER" id="PTHR47789">
    <property type="entry name" value="LAS SEVENTEEN-BINDING PROTEIN 5"/>
    <property type="match status" value="1"/>
</dbReference>
<dbReference type="InterPro" id="IPR002014">
    <property type="entry name" value="VHS_dom"/>
</dbReference>
<keyword evidence="1" id="KW-0813">Transport</keyword>
<dbReference type="InterPro" id="IPR004152">
    <property type="entry name" value="GAT_dom"/>
</dbReference>
<dbReference type="PANTHER" id="PTHR47789:SF1">
    <property type="entry name" value="LAS SEVENTEEN-BINDING PROTEIN 5"/>
    <property type="match status" value="1"/>
</dbReference>
<dbReference type="InterPro" id="IPR038425">
    <property type="entry name" value="GAT_sf"/>
</dbReference>
<dbReference type="CDD" id="cd16980">
    <property type="entry name" value="VHS_Lsb5"/>
    <property type="match status" value="1"/>
</dbReference>
<gene>
    <name evidence="5" type="ORF">M422DRAFT_54196</name>
</gene>
<dbReference type="Pfam" id="PF00790">
    <property type="entry name" value="VHS"/>
    <property type="match status" value="1"/>
</dbReference>
<dbReference type="Pfam" id="PF03127">
    <property type="entry name" value="GAT"/>
    <property type="match status" value="1"/>
</dbReference>
<accession>A0A0C9U508</accession>
<dbReference type="Gene3D" id="1.20.58.160">
    <property type="match status" value="1"/>
</dbReference>
<dbReference type="GO" id="GO:0030479">
    <property type="term" value="C:actin cortical patch"/>
    <property type="evidence" value="ECO:0007669"/>
    <property type="project" value="TreeGrafter"/>
</dbReference>
<dbReference type="AlphaFoldDB" id="A0A0C9U508"/>
<name>A0A0C9U508_SPHS4</name>
<evidence type="ECO:0000313" key="5">
    <source>
        <dbReference type="EMBL" id="KIJ29334.1"/>
    </source>
</evidence>
<feature type="region of interest" description="Disordered" evidence="3">
    <location>
        <begin position="153"/>
        <end position="226"/>
    </location>
</feature>
<dbReference type="GO" id="GO:0043130">
    <property type="term" value="F:ubiquitin binding"/>
    <property type="evidence" value="ECO:0007669"/>
    <property type="project" value="InterPro"/>
</dbReference>
<protein>
    <recommendedName>
        <fullName evidence="4">VHS domain-containing protein</fullName>
    </recommendedName>
</protein>
<evidence type="ECO:0000256" key="2">
    <source>
        <dbReference type="ARBA" id="ARBA00022927"/>
    </source>
</evidence>
<evidence type="ECO:0000259" key="4">
    <source>
        <dbReference type="PROSITE" id="PS50179"/>
    </source>
</evidence>
<dbReference type="InterPro" id="IPR008942">
    <property type="entry name" value="ENTH_VHS"/>
</dbReference>
<dbReference type="GO" id="GO:0006897">
    <property type="term" value="P:endocytosis"/>
    <property type="evidence" value="ECO:0007669"/>
    <property type="project" value="InterPro"/>
</dbReference>
<organism evidence="5 6">
    <name type="scientific">Sphaerobolus stellatus (strain SS14)</name>
    <dbReference type="NCBI Taxonomy" id="990650"/>
    <lineage>
        <taxon>Eukaryota</taxon>
        <taxon>Fungi</taxon>
        <taxon>Dikarya</taxon>
        <taxon>Basidiomycota</taxon>
        <taxon>Agaricomycotina</taxon>
        <taxon>Agaricomycetes</taxon>
        <taxon>Phallomycetidae</taxon>
        <taxon>Geastrales</taxon>
        <taxon>Sphaerobolaceae</taxon>
        <taxon>Sphaerobolus</taxon>
    </lineage>
</organism>
<dbReference type="SUPFAM" id="SSF89009">
    <property type="entry name" value="GAT-like domain"/>
    <property type="match status" value="1"/>
</dbReference>
<dbReference type="OrthoDB" id="10068368at2759"/>
<feature type="domain" description="VHS" evidence="4">
    <location>
        <begin position="29"/>
        <end position="152"/>
    </location>
</feature>
<dbReference type="GO" id="GO:0035091">
    <property type="term" value="F:phosphatidylinositol binding"/>
    <property type="evidence" value="ECO:0007669"/>
    <property type="project" value="InterPro"/>
</dbReference>
<feature type="compositionally biased region" description="Polar residues" evidence="3">
    <location>
        <begin position="481"/>
        <end position="491"/>
    </location>
</feature>
<proteinExistence type="predicted"/>
<dbReference type="HOGENOM" id="CLU_036827_3_1_1"/>
<dbReference type="SMART" id="SM00288">
    <property type="entry name" value="VHS"/>
    <property type="match status" value="1"/>
</dbReference>
<dbReference type="InterPro" id="IPR045007">
    <property type="entry name" value="LSB5"/>
</dbReference>
<dbReference type="EMBL" id="KN837285">
    <property type="protein sequence ID" value="KIJ29334.1"/>
    <property type="molecule type" value="Genomic_DNA"/>
</dbReference>
<dbReference type="Gene3D" id="1.25.40.90">
    <property type="match status" value="1"/>
</dbReference>
<dbReference type="PROSITE" id="PS50179">
    <property type="entry name" value="VHS"/>
    <property type="match status" value="1"/>
</dbReference>
<feature type="compositionally biased region" description="Basic and acidic residues" evidence="3">
    <location>
        <begin position="156"/>
        <end position="219"/>
    </location>
</feature>
<evidence type="ECO:0000256" key="3">
    <source>
        <dbReference type="SAM" id="MobiDB-lite"/>
    </source>
</evidence>
<dbReference type="Proteomes" id="UP000054279">
    <property type="component" value="Unassembled WGS sequence"/>
</dbReference>